<dbReference type="InterPro" id="IPR013087">
    <property type="entry name" value="Znf_C2H2_type"/>
</dbReference>
<dbReference type="InterPro" id="IPR036236">
    <property type="entry name" value="Znf_C2H2_sf"/>
</dbReference>
<keyword evidence="8" id="KW-1185">Reference proteome</keyword>
<protein>
    <recommendedName>
        <fullName evidence="6">C2H2-type domain-containing protein</fullName>
    </recommendedName>
</protein>
<feature type="region of interest" description="Disordered" evidence="5">
    <location>
        <begin position="154"/>
        <end position="177"/>
    </location>
</feature>
<feature type="region of interest" description="Disordered" evidence="5">
    <location>
        <begin position="1"/>
        <end position="49"/>
    </location>
</feature>
<proteinExistence type="predicted"/>
<keyword evidence="1" id="KW-0479">Metal-binding</keyword>
<evidence type="ECO:0000256" key="3">
    <source>
        <dbReference type="ARBA" id="ARBA00022833"/>
    </source>
</evidence>
<dbReference type="PROSITE" id="PS50157">
    <property type="entry name" value="ZINC_FINGER_C2H2_2"/>
    <property type="match status" value="1"/>
</dbReference>
<dbReference type="STRING" id="765915.A0A1Y2HR24"/>
<dbReference type="SUPFAM" id="SSF57667">
    <property type="entry name" value="beta-beta-alpha zinc fingers"/>
    <property type="match status" value="1"/>
</dbReference>
<dbReference type="Gene3D" id="3.30.160.60">
    <property type="entry name" value="Classic Zinc Finger"/>
    <property type="match status" value="1"/>
</dbReference>
<feature type="region of interest" description="Disordered" evidence="5">
    <location>
        <begin position="329"/>
        <end position="378"/>
    </location>
</feature>
<feature type="compositionally biased region" description="Low complexity" evidence="5">
    <location>
        <begin position="1"/>
        <end position="24"/>
    </location>
</feature>
<comment type="caution">
    <text evidence="7">The sequence shown here is derived from an EMBL/GenBank/DDBJ whole genome shotgun (WGS) entry which is preliminary data.</text>
</comment>
<dbReference type="Proteomes" id="UP000193411">
    <property type="component" value="Unassembled WGS sequence"/>
</dbReference>
<feature type="domain" description="C2H2-type" evidence="6">
    <location>
        <begin position="271"/>
        <end position="294"/>
    </location>
</feature>
<feature type="region of interest" description="Disordered" evidence="5">
    <location>
        <begin position="64"/>
        <end position="109"/>
    </location>
</feature>
<dbReference type="PROSITE" id="PS00028">
    <property type="entry name" value="ZINC_FINGER_C2H2_1"/>
    <property type="match status" value="1"/>
</dbReference>
<keyword evidence="2 4" id="KW-0863">Zinc-finger</keyword>
<dbReference type="AlphaFoldDB" id="A0A1Y2HR24"/>
<evidence type="ECO:0000313" key="8">
    <source>
        <dbReference type="Proteomes" id="UP000193411"/>
    </source>
</evidence>
<organism evidence="7 8">
    <name type="scientific">Catenaria anguillulae PL171</name>
    <dbReference type="NCBI Taxonomy" id="765915"/>
    <lineage>
        <taxon>Eukaryota</taxon>
        <taxon>Fungi</taxon>
        <taxon>Fungi incertae sedis</taxon>
        <taxon>Blastocladiomycota</taxon>
        <taxon>Blastocladiomycetes</taxon>
        <taxon>Blastocladiales</taxon>
        <taxon>Catenariaceae</taxon>
        <taxon>Catenaria</taxon>
    </lineage>
</organism>
<accession>A0A1Y2HR24</accession>
<feature type="region of interest" description="Disordered" evidence="5">
    <location>
        <begin position="217"/>
        <end position="238"/>
    </location>
</feature>
<feature type="region of interest" description="Disordered" evidence="5">
    <location>
        <begin position="285"/>
        <end position="304"/>
    </location>
</feature>
<feature type="compositionally biased region" description="Low complexity" evidence="5">
    <location>
        <begin position="345"/>
        <end position="360"/>
    </location>
</feature>
<dbReference type="SMART" id="SM00355">
    <property type="entry name" value="ZnF_C2H2"/>
    <property type="match status" value="1"/>
</dbReference>
<reference evidence="7 8" key="1">
    <citation type="submission" date="2016-07" db="EMBL/GenBank/DDBJ databases">
        <title>Pervasive Adenine N6-methylation of Active Genes in Fungi.</title>
        <authorList>
            <consortium name="DOE Joint Genome Institute"/>
            <person name="Mondo S.J."/>
            <person name="Dannebaum R.O."/>
            <person name="Kuo R.C."/>
            <person name="Labutti K."/>
            <person name="Haridas S."/>
            <person name="Kuo A."/>
            <person name="Salamov A."/>
            <person name="Ahrendt S.R."/>
            <person name="Lipzen A."/>
            <person name="Sullivan W."/>
            <person name="Andreopoulos W.B."/>
            <person name="Clum A."/>
            <person name="Lindquist E."/>
            <person name="Daum C."/>
            <person name="Ramamoorthy G.K."/>
            <person name="Gryganskyi A."/>
            <person name="Culley D."/>
            <person name="Magnuson J.K."/>
            <person name="James T.Y."/>
            <person name="O'Malley M.A."/>
            <person name="Stajich J.E."/>
            <person name="Spatafora J.W."/>
            <person name="Visel A."/>
            <person name="Grigoriev I.V."/>
        </authorList>
    </citation>
    <scope>NUCLEOTIDE SEQUENCE [LARGE SCALE GENOMIC DNA]</scope>
    <source>
        <strain evidence="7 8">PL171</strain>
    </source>
</reference>
<evidence type="ECO:0000256" key="1">
    <source>
        <dbReference type="ARBA" id="ARBA00022723"/>
    </source>
</evidence>
<dbReference type="EMBL" id="MCFL01000014">
    <property type="protein sequence ID" value="ORZ37047.1"/>
    <property type="molecule type" value="Genomic_DNA"/>
</dbReference>
<feature type="compositionally biased region" description="Polar residues" evidence="5">
    <location>
        <begin position="27"/>
        <end position="48"/>
    </location>
</feature>
<dbReference type="OrthoDB" id="2152896at2759"/>
<feature type="compositionally biased region" description="Low complexity" evidence="5">
    <location>
        <begin position="64"/>
        <end position="73"/>
    </location>
</feature>
<gene>
    <name evidence="7" type="ORF">BCR44DRAFT_1524616</name>
</gene>
<evidence type="ECO:0000313" key="7">
    <source>
        <dbReference type="EMBL" id="ORZ37047.1"/>
    </source>
</evidence>
<evidence type="ECO:0000256" key="5">
    <source>
        <dbReference type="SAM" id="MobiDB-lite"/>
    </source>
</evidence>
<evidence type="ECO:0000256" key="4">
    <source>
        <dbReference type="PROSITE-ProRule" id="PRU00042"/>
    </source>
</evidence>
<keyword evidence="3" id="KW-0862">Zinc</keyword>
<dbReference type="GO" id="GO:0008270">
    <property type="term" value="F:zinc ion binding"/>
    <property type="evidence" value="ECO:0007669"/>
    <property type="project" value="UniProtKB-KW"/>
</dbReference>
<dbReference type="FunFam" id="3.30.160.60:FF:000446">
    <property type="entry name" value="Zinc finger protein"/>
    <property type="match status" value="1"/>
</dbReference>
<sequence>MSSFAASASSSRQAPPPSLLALRLEQLASSAESQHANANGNGVSSSGPMSIPAGVSRAYLDLPTTPTHLLDPTFQATTPGSPMPGTGIVPPYGTPHSLNGGSYMPTGPLTPNKMHFDPYPAPPAPTPASSYVSDAAPVHAMAAASLLGSSLGNTGSAIPTRGSGTPQLTPRPRRRSSLSIVMTPTMGSTAAASTENSQAPTPIDEDVAMSDLMPIDEHTTIDTPPRPQPSSSGHIGARPRTLTADASAAAAALLGTQGAALALGGKRDKVYVCDECGKMFRSSNSLAQHRTDHSQTWRAASQPQLPSHQQVQLLEAAKILATLNQAPTASNGAAVMGGGRKSNFGSGTTSSESTIPSSPSADDDLVFPMQDDGPSTMA</sequence>
<evidence type="ECO:0000259" key="6">
    <source>
        <dbReference type="PROSITE" id="PS50157"/>
    </source>
</evidence>
<name>A0A1Y2HR24_9FUNG</name>
<evidence type="ECO:0000256" key="2">
    <source>
        <dbReference type="ARBA" id="ARBA00022771"/>
    </source>
</evidence>